<sequence length="138" mass="15545">MLVSGKSIGLVCAGVAAAWLIRNLSRLPDTFQSRSCQGVKWHRAFPDAAKKDIRSFLSMFTQAFGFPEQKRLLFEPADTFFGVYRSLYPYNWMPDALELETFASMVKKTYGISLADVWSDTLTLGKLFSLSQDKTGLE</sequence>
<accession>A0A096FIG2</accession>
<dbReference type="EMBL" id="AWOR01000046">
    <property type="protein sequence ID" value="KGH29729.1"/>
    <property type="molecule type" value="Genomic_DNA"/>
</dbReference>
<evidence type="ECO:0000313" key="1">
    <source>
        <dbReference type="EMBL" id="KGH29729.1"/>
    </source>
</evidence>
<protein>
    <submittedName>
        <fullName evidence="1">Uncharacterized protein</fullName>
    </submittedName>
</protein>
<dbReference type="RefSeq" id="WP_034369930.1">
    <property type="nucleotide sequence ID" value="NZ_AWOR01000046.1"/>
</dbReference>
<dbReference type="Proteomes" id="UP000029553">
    <property type="component" value="Unassembled WGS sequence"/>
</dbReference>
<proteinExistence type="predicted"/>
<reference evidence="1" key="1">
    <citation type="submission" date="2013-09" db="EMBL/GenBank/DDBJ databases">
        <title>High correlation between genotypes and phenotypes of environmental bacteria Comamonas testosteroni strains.</title>
        <authorList>
            <person name="Liu L."/>
            <person name="Zhu W."/>
            <person name="Xia X."/>
            <person name="Xu B."/>
            <person name="Luo M."/>
            <person name="Wang G."/>
        </authorList>
    </citation>
    <scope>NUCLEOTIDE SEQUENCE [LARGE SCALE GENOMIC DNA]</scope>
    <source>
        <strain evidence="1">JL40</strain>
    </source>
</reference>
<organism evidence="1">
    <name type="scientific">Comamonas testosteroni</name>
    <name type="common">Pseudomonas testosteroni</name>
    <dbReference type="NCBI Taxonomy" id="285"/>
    <lineage>
        <taxon>Bacteria</taxon>
        <taxon>Pseudomonadati</taxon>
        <taxon>Pseudomonadota</taxon>
        <taxon>Betaproteobacteria</taxon>
        <taxon>Burkholderiales</taxon>
        <taxon>Comamonadaceae</taxon>
        <taxon>Comamonas</taxon>
    </lineage>
</organism>
<comment type="caution">
    <text evidence="1">The sequence shown here is derived from an EMBL/GenBank/DDBJ whole genome shotgun (WGS) entry which is preliminary data.</text>
</comment>
<dbReference type="AlphaFoldDB" id="A0A096FIG2"/>
<name>A0A096FIG2_COMTE</name>
<gene>
    <name evidence="1" type="ORF">P353_13830</name>
</gene>